<keyword evidence="2" id="KW-1185">Reference proteome</keyword>
<sequence length="143" mass="16080">MLDITVKVPEERVAEFYAMYGHWLASPAGGVPGPPVAEADRTDWTKDDAELAAKVWKKFSPRAKALFSTLIDNPNEDYDGDELAEMHDIPNGNRGVAGVLAWPSRHCFAVGRNWCWQWHYPDGENVKYSMDDVLANLFKKARG</sequence>
<evidence type="ECO:0000313" key="2">
    <source>
        <dbReference type="Proteomes" id="UP001595912"/>
    </source>
</evidence>
<gene>
    <name evidence="1" type="ORF">ACFPIJ_12095</name>
</gene>
<proteinExistence type="predicted"/>
<name>A0ABV9VRZ2_9ACTN</name>
<dbReference type="InterPro" id="IPR046301">
    <property type="entry name" value="DUF6416"/>
</dbReference>
<organism evidence="1 2">
    <name type="scientific">Dactylosporangium cerinum</name>
    <dbReference type="NCBI Taxonomy" id="1434730"/>
    <lineage>
        <taxon>Bacteria</taxon>
        <taxon>Bacillati</taxon>
        <taxon>Actinomycetota</taxon>
        <taxon>Actinomycetes</taxon>
        <taxon>Micromonosporales</taxon>
        <taxon>Micromonosporaceae</taxon>
        <taxon>Dactylosporangium</taxon>
    </lineage>
</organism>
<dbReference type="EMBL" id="JBHSIU010000012">
    <property type="protein sequence ID" value="MFC4998574.1"/>
    <property type="molecule type" value="Genomic_DNA"/>
</dbReference>
<reference evidence="2" key="1">
    <citation type="journal article" date="2019" name="Int. J. Syst. Evol. Microbiol.">
        <title>The Global Catalogue of Microorganisms (GCM) 10K type strain sequencing project: providing services to taxonomists for standard genome sequencing and annotation.</title>
        <authorList>
            <consortium name="The Broad Institute Genomics Platform"/>
            <consortium name="The Broad Institute Genome Sequencing Center for Infectious Disease"/>
            <person name="Wu L."/>
            <person name="Ma J."/>
        </authorList>
    </citation>
    <scope>NUCLEOTIDE SEQUENCE [LARGE SCALE GENOMIC DNA]</scope>
    <source>
        <strain evidence="2">CGMCC 4.7152</strain>
    </source>
</reference>
<dbReference type="Pfam" id="PF19980">
    <property type="entry name" value="DUF6416"/>
    <property type="match status" value="1"/>
</dbReference>
<accession>A0ABV9VRZ2</accession>
<protein>
    <submittedName>
        <fullName evidence="1">DUF6416 domain-containing protein</fullName>
    </submittedName>
</protein>
<dbReference type="Proteomes" id="UP001595912">
    <property type="component" value="Unassembled WGS sequence"/>
</dbReference>
<comment type="caution">
    <text evidence="1">The sequence shown here is derived from an EMBL/GenBank/DDBJ whole genome shotgun (WGS) entry which is preliminary data.</text>
</comment>
<dbReference type="RefSeq" id="WP_380114828.1">
    <property type="nucleotide sequence ID" value="NZ_JBHSIU010000012.1"/>
</dbReference>
<evidence type="ECO:0000313" key="1">
    <source>
        <dbReference type="EMBL" id="MFC4998574.1"/>
    </source>
</evidence>